<protein>
    <submittedName>
        <fullName evidence="3">AAA-ATPase</fullName>
    </submittedName>
</protein>
<reference evidence="3 4" key="1">
    <citation type="journal article" date="2018" name="Nat. Genet.">
        <title>Extensive intraspecific gene order and gene structural variations between Mo17 and other maize genomes.</title>
        <authorList>
            <person name="Sun S."/>
            <person name="Zhou Y."/>
            <person name="Chen J."/>
            <person name="Shi J."/>
            <person name="Zhao H."/>
            <person name="Zhao H."/>
            <person name="Song W."/>
            <person name="Zhang M."/>
            <person name="Cui Y."/>
            <person name="Dong X."/>
            <person name="Liu H."/>
            <person name="Ma X."/>
            <person name="Jiao Y."/>
            <person name="Wang B."/>
            <person name="Wei X."/>
            <person name="Stein J.C."/>
            <person name="Glaubitz J.C."/>
            <person name="Lu F."/>
            <person name="Yu G."/>
            <person name="Liang C."/>
            <person name="Fengler K."/>
            <person name="Li B."/>
            <person name="Rafalski A."/>
            <person name="Schnable P.S."/>
            <person name="Ware D.H."/>
            <person name="Buckler E.S."/>
            <person name="Lai J."/>
        </authorList>
    </citation>
    <scope>NUCLEOTIDE SEQUENCE [LARGE SCALE GENOMIC DNA]</scope>
    <source>
        <strain evidence="4">cv. Missouri 17</strain>
        <tissue evidence="3">Seedling</tissue>
    </source>
</reference>
<comment type="caution">
    <text evidence="3">The sequence shown here is derived from an EMBL/GenBank/DDBJ whole genome shotgun (WGS) entry which is preliminary data.</text>
</comment>
<dbReference type="ExpressionAtlas" id="A0A3L6EFW8">
    <property type="expression patterns" value="baseline and differential"/>
</dbReference>
<dbReference type="EMBL" id="NCVQ01000006">
    <property type="protein sequence ID" value="PWZ19916.1"/>
    <property type="molecule type" value="Genomic_DNA"/>
</dbReference>
<dbReference type="Proteomes" id="UP000251960">
    <property type="component" value="Chromosome 5"/>
</dbReference>
<dbReference type="Pfam" id="PF25568">
    <property type="entry name" value="AAA_lid_At3g28540"/>
    <property type="match status" value="1"/>
</dbReference>
<dbReference type="AlphaFoldDB" id="A0A3L6EFW8"/>
<feature type="domain" description="AAA+ ATPase At3g28540-like C-terminal" evidence="2">
    <location>
        <begin position="130"/>
        <end position="178"/>
    </location>
</feature>
<evidence type="ECO:0000313" key="4">
    <source>
        <dbReference type="Proteomes" id="UP000251960"/>
    </source>
</evidence>
<dbReference type="InterPro" id="IPR058017">
    <property type="entry name" value="At3g28540-like_C"/>
</dbReference>
<gene>
    <name evidence="3" type="primary">At2g46620_1</name>
    <name evidence="3" type="ORF">Zm00014a_023971</name>
</gene>
<accession>A0A3L6EFW8</accession>
<evidence type="ECO:0000313" key="3">
    <source>
        <dbReference type="EMBL" id="PWZ19916.1"/>
    </source>
</evidence>
<sequence>MGSFVKLARRAVETDAPVMVKIQELLPGAMDVMSLAQGVVYWQPPASAMAKVEKIIREPTLSKYGSDDGLPELREALLEKPSDRKHMESVGEEMEQRRRELRLFANTADVVDAVVVRPGHLDMHIQFMLCDFEAFKALTSNYLGLKDHKLYSQVEEGFHAAGARLSPAELGEIMLANRASPSRASPQLDHQAPAHLELMPAIINASEVQMSNSDGLTLVRQFNSYRQKRHHGASVRPNTRTSSFSIPPHGGALEVNGDAKDNVPNRWFRPEIDALCPRSPPTLSRIPDLGAGYERLHALLQQREQPQVSVDSSSQQLVSIPSSSLEIVPVPPVNELVPSVECAAELVSTLSPPRKLRRAVKKITPKEKIQAMYNCNLVPEI</sequence>
<evidence type="ECO:0000259" key="2">
    <source>
        <dbReference type="Pfam" id="PF25568"/>
    </source>
</evidence>
<feature type="compositionally biased region" description="Polar residues" evidence="1">
    <location>
        <begin position="236"/>
        <end position="245"/>
    </location>
</feature>
<organism evidence="3 4">
    <name type="scientific">Zea mays</name>
    <name type="common">Maize</name>
    <dbReference type="NCBI Taxonomy" id="4577"/>
    <lineage>
        <taxon>Eukaryota</taxon>
        <taxon>Viridiplantae</taxon>
        <taxon>Streptophyta</taxon>
        <taxon>Embryophyta</taxon>
        <taxon>Tracheophyta</taxon>
        <taxon>Spermatophyta</taxon>
        <taxon>Magnoliopsida</taxon>
        <taxon>Liliopsida</taxon>
        <taxon>Poales</taxon>
        <taxon>Poaceae</taxon>
        <taxon>PACMAD clade</taxon>
        <taxon>Panicoideae</taxon>
        <taxon>Andropogonodae</taxon>
        <taxon>Andropogoneae</taxon>
        <taxon>Tripsacinae</taxon>
        <taxon>Zea</taxon>
    </lineage>
</organism>
<proteinExistence type="predicted"/>
<dbReference type="PANTHER" id="PTHR23070">
    <property type="entry name" value="BCS1 AAA-TYPE ATPASE"/>
    <property type="match status" value="1"/>
</dbReference>
<evidence type="ECO:0000256" key="1">
    <source>
        <dbReference type="SAM" id="MobiDB-lite"/>
    </source>
</evidence>
<dbReference type="InterPro" id="IPR050747">
    <property type="entry name" value="Mitochondrial_chaperone_BCS1"/>
</dbReference>
<feature type="region of interest" description="Disordered" evidence="1">
    <location>
        <begin position="228"/>
        <end position="257"/>
    </location>
</feature>
<name>A0A3L6EFW8_MAIZE</name>